<keyword evidence="2" id="KW-0812">Transmembrane</keyword>
<keyword evidence="4" id="KW-1185">Reference proteome</keyword>
<name>A0A165IH28_EXIGL</name>
<dbReference type="OrthoDB" id="2524554at2759"/>
<dbReference type="Proteomes" id="UP000077266">
    <property type="component" value="Unassembled WGS sequence"/>
</dbReference>
<evidence type="ECO:0000256" key="1">
    <source>
        <dbReference type="SAM" id="MobiDB-lite"/>
    </source>
</evidence>
<reference evidence="3 4" key="1">
    <citation type="journal article" date="2016" name="Mol. Biol. Evol.">
        <title>Comparative Genomics of Early-Diverging Mushroom-Forming Fungi Provides Insights into the Origins of Lignocellulose Decay Capabilities.</title>
        <authorList>
            <person name="Nagy L.G."/>
            <person name="Riley R."/>
            <person name="Tritt A."/>
            <person name="Adam C."/>
            <person name="Daum C."/>
            <person name="Floudas D."/>
            <person name="Sun H."/>
            <person name="Yadav J.S."/>
            <person name="Pangilinan J."/>
            <person name="Larsson K.H."/>
            <person name="Matsuura K."/>
            <person name="Barry K."/>
            <person name="Labutti K."/>
            <person name="Kuo R."/>
            <person name="Ohm R.A."/>
            <person name="Bhattacharya S.S."/>
            <person name="Shirouzu T."/>
            <person name="Yoshinaga Y."/>
            <person name="Martin F.M."/>
            <person name="Grigoriev I.V."/>
            <person name="Hibbett D.S."/>
        </authorList>
    </citation>
    <scope>NUCLEOTIDE SEQUENCE [LARGE SCALE GENOMIC DNA]</scope>
    <source>
        <strain evidence="3 4">HHB12029</strain>
    </source>
</reference>
<feature type="region of interest" description="Disordered" evidence="1">
    <location>
        <begin position="11"/>
        <end position="30"/>
    </location>
</feature>
<proteinExistence type="predicted"/>
<gene>
    <name evidence="3" type="ORF">EXIGLDRAFT_717367</name>
</gene>
<keyword evidence="2" id="KW-1133">Transmembrane helix</keyword>
<accession>A0A165IH28</accession>
<organism evidence="3 4">
    <name type="scientific">Exidia glandulosa HHB12029</name>
    <dbReference type="NCBI Taxonomy" id="1314781"/>
    <lineage>
        <taxon>Eukaryota</taxon>
        <taxon>Fungi</taxon>
        <taxon>Dikarya</taxon>
        <taxon>Basidiomycota</taxon>
        <taxon>Agaricomycotina</taxon>
        <taxon>Agaricomycetes</taxon>
        <taxon>Auriculariales</taxon>
        <taxon>Exidiaceae</taxon>
        <taxon>Exidia</taxon>
    </lineage>
</organism>
<protein>
    <recommendedName>
        <fullName evidence="5">TPR-like protein</fullName>
    </recommendedName>
</protein>
<dbReference type="Gene3D" id="1.25.40.10">
    <property type="entry name" value="Tetratricopeptide repeat domain"/>
    <property type="match status" value="1"/>
</dbReference>
<evidence type="ECO:0008006" key="5">
    <source>
        <dbReference type="Google" id="ProtNLM"/>
    </source>
</evidence>
<evidence type="ECO:0000313" key="3">
    <source>
        <dbReference type="EMBL" id="KZV93393.1"/>
    </source>
</evidence>
<dbReference type="AlphaFoldDB" id="A0A165IH28"/>
<feature type="transmembrane region" description="Helical" evidence="2">
    <location>
        <begin position="49"/>
        <end position="68"/>
    </location>
</feature>
<dbReference type="InterPro" id="IPR011990">
    <property type="entry name" value="TPR-like_helical_dom_sf"/>
</dbReference>
<evidence type="ECO:0000256" key="2">
    <source>
        <dbReference type="SAM" id="Phobius"/>
    </source>
</evidence>
<sequence length="484" mass="52651">MLRRRISHALARQRPHAQPRRQFNNFPPDAQQPVSNVRKILSPLFFKRFVLFSAVGTVFTALCIVTGVEGAHVYVEAIALAPEKDDEVKRWQWDREVEDWGGGLERGGTDSRLGFVGQHLVRASWMTQNWGTSSNQPQDRLLYSHAFLLQAIKNETAKDPTSLALPPLMIRDANVLERLGAPVDLATAYEKYLHALPAFPLDSPERPRITSKLGDLAARIGQPDTAKEWWLAAVRGSARTELPLGREVPDALPAAPYDQRTLCASLLALSSAYASSNDLAKAAQLQQDALRLFAPPTTLPSFDAGKAAASLHTYFLAHRAALFSIHHAEVTYAASSEPAGWFSRKRKTDAGAPSPLALLQSAAETSERIALSLQGMEYTAIPPPSAADGPLLPKLAKASRAIREPGAALLRDARRSAAQAWRLSGLVHTARGDDAHALDCFARALAWAGAGEPAPDTLEVEWNAIWAAFSDAKERVNAKKAAPT</sequence>
<dbReference type="EMBL" id="KV425991">
    <property type="protein sequence ID" value="KZV93393.1"/>
    <property type="molecule type" value="Genomic_DNA"/>
</dbReference>
<evidence type="ECO:0000313" key="4">
    <source>
        <dbReference type="Proteomes" id="UP000077266"/>
    </source>
</evidence>
<dbReference type="InParanoid" id="A0A165IH28"/>
<keyword evidence="2" id="KW-0472">Membrane</keyword>